<proteinExistence type="predicted"/>
<keyword evidence="6" id="KW-0067">ATP-binding</keyword>
<protein>
    <recommendedName>
        <fullName evidence="1">non-specific serine/threonine protein kinase</fullName>
        <ecNumber evidence="1">2.7.11.1</ecNumber>
    </recommendedName>
</protein>
<feature type="region of interest" description="Disordered" evidence="9">
    <location>
        <begin position="1"/>
        <end position="43"/>
    </location>
</feature>
<feature type="compositionally biased region" description="Low complexity" evidence="9">
    <location>
        <begin position="190"/>
        <end position="213"/>
    </location>
</feature>
<sequence length="213" mass="23288">MPTQSSIPAQPPAAAAVPPASATSSQTTPAPASNASPPIHRGAIDRTTITTAPPARVMHAMRSLLLRMGVRVRAESAFRMRCSHILDPTASNANPAPDLRENSEANLNPSSKPKGPYKGRKCTLYGPSPSSDPSHEVRFSVELTQLAGLPGTYSLDIRRLKGHLRSYKFIYDTLRELSDTTPRSSIAQVPPHQHQLQLPHRRQFQPQRLQPND</sequence>
<evidence type="ECO:0000256" key="9">
    <source>
        <dbReference type="SAM" id="MobiDB-lite"/>
    </source>
</evidence>
<dbReference type="EC" id="2.7.11.1" evidence="1"/>
<dbReference type="EMBL" id="NHYD01002950">
    <property type="protein sequence ID" value="PPQ83925.1"/>
    <property type="molecule type" value="Genomic_DNA"/>
</dbReference>
<feature type="region of interest" description="Disordered" evidence="9">
    <location>
        <begin position="181"/>
        <end position="213"/>
    </location>
</feature>
<evidence type="ECO:0000256" key="7">
    <source>
        <dbReference type="ARBA" id="ARBA00047899"/>
    </source>
</evidence>
<evidence type="ECO:0000313" key="12">
    <source>
        <dbReference type="Proteomes" id="UP000283269"/>
    </source>
</evidence>
<dbReference type="Proteomes" id="UP000283269">
    <property type="component" value="Unassembled WGS sequence"/>
</dbReference>
<feature type="region of interest" description="Disordered" evidence="9">
    <location>
        <begin position="87"/>
        <end position="121"/>
    </location>
</feature>
<evidence type="ECO:0000256" key="1">
    <source>
        <dbReference type="ARBA" id="ARBA00012513"/>
    </source>
</evidence>
<evidence type="ECO:0000256" key="8">
    <source>
        <dbReference type="ARBA" id="ARBA00048679"/>
    </source>
</evidence>
<comment type="caution">
    <text evidence="11">The sequence shown here is derived from an EMBL/GenBank/DDBJ whole genome shotgun (WGS) entry which is preliminary data.</text>
</comment>
<reference evidence="11 12" key="1">
    <citation type="journal article" date="2018" name="Evol. Lett.">
        <title>Horizontal gene cluster transfer increased hallucinogenic mushroom diversity.</title>
        <authorList>
            <person name="Reynolds H.T."/>
            <person name="Vijayakumar V."/>
            <person name="Gluck-Thaler E."/>
            <person name="Korotkin H.B."/>
            <person name="Matheny P.B."/>
            <person name="Slot J.C."/>
        </authorList>
    </citation>
    <scope>NUCLEOTIDE SEQUENCE [LARGE SCALE GENOMIC DNA]</scope>
    <source>
        <strain evidence="11 12">2631</strain>
    </source>
</reference>
<dbReference type="InterPro" id="IPR028375">
    <property type="entry name" value="KA1/Ssp2_C"/>
</dbReference>
<keyword evidence="12" id="KW-1185">Reference proteome</keyword>
<dbReference type="GO" id="GO:0005524">
    <property type="term" value="F:ATP binding"/>
    <property type="evidence" value="ECO:0007669"/>
    <property type="project" value="UniProtKB-KW"/>
</dbReference>
<organism evidence="11 12">
    <name type="scientific">Psilocybe cyanescens</name>
    <dbReference type="NCBI Taxonomy" id="93625"/>
    <lineage>
        <taxon>Eukaryota</taxon>
        <taxon>Fungi</taxon>
        <taxon>Dikarya</taxon>
        <taxon>Basidiomycota</taxon>
        <taxon>Agaricomycotina</taxon>
        <taxon>Agaricomycetes</taxon>
        <taxon>Agaricomycetidae</taxon>
        <taxon>Agaricales</taxon>
        <taxon>Agaricineae</taxon>
        <taxon>Strophariaceae</taxon>
        <taxon>Psilocybe</taxon>
    </lineage>
</organism>
<evidence type="ECO:0000256" key="5">
    <source>
        <dbReference type="ARBA" id="ARBA00022777"/>
    </source>
</evidence>
<keyword evidence="5" id="KW-0418">Kinase</keyword>
<comment type="catalytic activity">
    <reaction evidence="7">
        <text>L-threonyl-[protein] + ATP = O-phospho-L-threonyl-[protein] + ADP + H(+)</text>
        <dbReference type="Rhea" id="RHEA:46608"/>
        <dbReference type="Rhea" id="RHEA-COMP:11060"/>
        <dbReference type="Rhea" id="RHEA-COMP:11605"/>
        <dbReference type="ChEBI" id="CHEBI:15378"/>
        <dbReference type="ChEBI" id="CHEBI:30013"/>
        <dbReference type="ChEBI" id="CHEBI:30616"/>
        <dbReference type="ChEBI" id="CHEBI:61977"/>
        <dbReference type="ChEBI" id="CHEBI:456216"/>
        <dbReference type="EC" id="2.7.11.1"/>
    </reaction>
</comment>
<feature type="domain" description="KA1" evidence="10">
    <location>
        <begin position="130"/>
        <end position="180"/>
    </location>
</feature>
<keyword evidence="3" id="KW-0808">Transferase</keyword>
<evidence type="ECO:0000256" key="3">
    <source>
        <dbReference type="ARBA" id="ARBA00022679"/>
    </source>
</evidence>
<dbReference type="STRING" id="93625.A0A409WZH3"/>
<dbReference type="AlphaFoldDB" id="A0A409WZH3"/>
<comment type="catalytic activity">
    <reaction evidence="8">
        <text>L-seryl-[protein] + ATP = O-phospho-L-seryl-[protein] + ADP + H(+)</text>
        <dbReference type="Rhea" id="RHEA:17989"/>
        <dbReference type="Rhea" id="RHEA-COMP:9863"/>
        <dbReference type="Rhea" id="RHEA-COMP:11604"/>
        <dbReference type="ChEBI" id="CHEBI:15378"/>
        <dbReference type="ChEBI" id="CHEBI:29999"/>
        <dbReference type="ChEBI" id="CHEBI:30616"/>
        <dbReference type="ChEBI" id="CHEBI:83421"/>
        <dbReference type="ChEBI" id="CHEBI:456216"/>
        <dbReference type="EC" id="2.7.11.1"/>
    </reaction>
</comment>
<dbReference type="Gene3D" id="3.30.310.80">
    <property type="entry name" value="Kinase associated domain 1, KA1"/>
    <property type="match status" value="1"/>
</dbReference>
<evidence type="ECO:0000256" key="6">
    <source>
        <dbReference type="ARBA" id="ARBA00022840"/>
    </source>
</evidence>
<accession>A0A409WZH3</accession>
<evidence type="ECO:0000256" key="4">
    <source>
        <dbReference type="ARBA" id="ARBA00022741"/>
    </source>
</evidence>
<evidence type="ECO:0000256" key="2">
    <source>
        <dbReference type="ARBA" id="ARBA00022527"/>
    </source>
</evidence>
<name>A0A409WZH3_PSICY</name>
<dbReference type="InParanoid" id="A0A409WZH3"/>
<dbReference type="SUPFAM" id="SSF103243">
    <property type="entry name" value="KA1-like"/>
    <property type="match status" value="1"/>
</dbReference>
<keyword evidence="2" id="KW-0723">Serine/threonine-protein kinase</keyword>
<gene>
    <name evidence="11" type="ORF">CVT25_000670</name>
</gene>
<dbReference type="InterPro" id="IPR001772">
    <property type="entry name" value="KA1_dom"/>
</dbReference>
<dbReference type="GO" id="GO:0004674">
    <property type="term" value="F:protein serine/threonine kinase activity"/>
    <property type="evidence" value="ECO:0007669"/>
    <property type="project" value="UniProtKB-KW"/>
</dbReference>
<keyword evidence="4" id="KW-0547">Nucleotide-binding</keyword>
<feature type="compositionally biased region" description="Low complexity" evidence="9">
    <location>
        <begin position="1"/>
        <end position="38"/>
    </location>
</feature>
<dbReference type="OrthoDB" id="193931at2759"/>
<dbReference type="PROSITE" id="PS50032">
    <property type="entry name" value="KA1"/>
    <property type="match status" value="1"/>
</dbReference>
<evidence type="ECO:0000259" key="10">
    <source>
        <dbReference type="PROSITE" id="PS50032"/>
    </source>
</evidence>
<evidence type="ECO:0000313" key="11">
    <source>
        <dbReference type="EMBL" id="PPQ83925.1"/>
    </source>
</evidence>